<feature type="compositionally biased region" description="Gly residues" evidence="3">
    <location>
        <begin position="313"/>
        <end position="323"/>
    </location>
</feature>
<dbReference type="EMBL" id="CAKLPX010000001">
    <property type="protein sequence ID" value="CAH0990367.1"/>
    <property type="molecule type" value="Genomic_DNA"/>
</dbReference>
<name>A0ABN8EHN8_9GAMM</name>
<keyword evidence="1" id="KW-0802">TPR repeat</keyword>
<evidence type="ECO:0000256" key="2">
    <source>
        <dbReference type="SAM" id="Coils"/>
    </source>
</evidence>
<feature type="region of interest" description="Disordered" evidence="3">
    <location>
        <begin position="287"/>
        <end position="327"/>
    </location>
</feature>
<evidence type="ECO:0000256" key="1">
    <source>
        <dbReference type="PROSITE-ProRule" id="PRU00339"/>
    </source>
</evidence>
<keyword evidence="2" id="KW-0175">Coiled coil</keyword>
<feature type="repeat" description="TPR" evidence="1">
    <location>
        <begin position="582"/>
        <end position="615"/>
    </location>
</feature>
<dbReference type="PROSITE" id="PS50005">
    <property type="entry name" value="TPR"/>
    <property type="match status" value="1"/>
</dbReference>
<organism evidence="5 6">
    <name type="scientific">Sinobacterium norvegicum</name>
    <dbReference type="NCBI Taxonomy" id="1641715"/>
    <lineage>
        <taxon>Bacteria</taxon>
        <taxon>Pseudomonadati</taxon>
        <taxon>Pseudomonadota</taxon>
        <taxon>Gammaproteobacteria</taxon>
        <taxon>Cellvibrionales</taxon>
        <taxon>Spongiibacteraceae</taxon>
        <taxon>Sinobacterium</taxon>
    </lineage>
</organism>
<dbReference type="InterPro" id="IPR038440">
    <property type="entry name" value="FimV_C_sf"/>
</dbReference>
<evidence type="ECO:0000313" key="6">
    <source>
        <dbReference type="Proteomes" id="UP000838100"/>
    </source>
</evidence>
<dbReference type="InterPro" id="IPR020011">
    <property type="entry name" value="FimV_C"/>
</dbReference>
<feature type="domain" description="FimV N-terminal" evidence="4">
    <location>
        <begin position="23"/>
        <end position="130"/>
    </location>
</feature>
<dbReference type="SUPFAM" id="SSF48452">
    <property type="entry name" value="TPR-like"/>
    <property type="match status" value="1"/>
</dbReference>
<evidence type="ECO:0000259" key="4">
    <source>
        <dbReference type="Pfam" id="PF25800"/>
    </source>
</evidence>
<protein>
    <recommendedName>
        <fullName evidence="4">FimV N-terminal domain-containing protein</fullName>
    </recommendedName>
</protein>
<dbReference type="Pfam" id="PF25800">
    <property type="entry name" value="FimV_N"/>
    <property type="match status" value="1"/>
</dbReference>
<evidence type="ECO:0000256" key="3">
    <source>
        <dbReference type="SAM" id="MobiDB-lite"/>
    </source>
</evidence>
<feature type="compositionally biased region" description="Polar residues" evidence="3">
    <location>
        <begin position="163"/>
        <end position="174"/>
    </location>
</feature>
<proteinExistence type="predicted"/>
<dbReference type="NCBIfam" id="TIGR03505">
    <property type="entry name" value="FimV_core"/>
    <property type="match status" value="1"/>
</dbReference>
<dbReference type="Gene3D" id="1.25.40.10">
    <property type="entry name" value="Tetratricopeptide repeat domain"/>
    <property type="match status" value="1"/>
</dbReference>
<dbReference type="Proteomes" id="UP000838100">
    <property type="component" value="Unassembled WGS sequence"/>
</dbReference>
<gene>
    <name evidence="5" type="ORF">SIN8267_00459</name>
</gene>
<feature type="coiled-coil region" evidence="2">
    <location>
        <begin position="330"/>
        <end position="378"/>
    </location>
</feature>
<reference evidence="5" key="1">
    <citation type="submission" date="2021-12" db="EMBL/GenBank/DDBJ databases">
        <authorList>
            <person name="Rodrigo-Torres L."/>
            <person name="Arahal R. D."/>
            <person name="Lucena T."/>
        </authorList>
    </citation>
    <scope>NUCLEOTIDE SEQUENCE</scope>
    <source>
        <strain evidence="5">CECT 8267</strain>
    </source>
</reference>
<evidence type="ECO:0000313" key="5">
    <source>
        <dbReference type="EMBL" id="CAH0990367.1"/>
    </source>
</evidence>
<dbReference type="InterPro" id="IPR020012">
    <property type="entry name" value="LysM_FimV"/>
</dbReference>
<dbReference type="InterPro" id="IPR019734">
    <property type="entry name" value="TPR_rpt"/>
</dbReference>
<keyword evidence="6" id="KW-1185">Reference proteome</keyword>
<accession>A0ABN8EHN8</accession>
<dbReference type="RefSeq" id="WP_237443048.1">
    <property type="nucleotide sequence ID" value="NZ_CAKLPX010000001.1"/>
</dbReference>
<comment type="caution">
    <text evidence="5">The sequence shown here is derived from an EMBL/GenBank/DDBJ whole genome shotgun (WGS) entry which is preliminary data.</text>
</comment>
<dbReference type="InterPro" id="IPR011990">
    <property type="entry name" value="TPR-like_helical_dom_sf"/>
</dbReference>
<dbReference type="Gene3D" id="1.20.58.2200">
    <property type="match status" value="1"/>
</dbReference>
<dbReference type="NCBIfam" id="TIGR03504">
    <property type="entry name" value="FimV_Cterm"/>
    <property type="match status" value="1"/>
</dbReference>
<dbReference type="InterPro" id="IPR057840">
    <property type="entry name" value="FimV_N"/>
</dbReference>
<feature type="region of interest" description="Disordered" evidence="3">
    <location>
        <begin position="163"/>
        <end position="183"/>
    </location>
</feature>
<sequence>MVRKLAGALLTLSVLDAQVAHSLGLGDLTLNSTLNQPLDAEVKLLSVGELDASQIRINLATENDFNRAGVERLFFLTDLRFRVEVDGKGGGTLFISSHKLVREPFLNFIMETRWPSGRLMREYTVLIDLPVYSDAQPAANIKPAEQVVAQPDTASSGTIIRQASSQVETSQPASLENKPANVRVKRQSTIDGDSYTTQVNDTLWDIAAKARPDSSVSVQQTMLAIQQKNPDAFINGNINRLKVAKNLQLPDLAEIRRRSRQQAVADVQQQNSNADGGADRVIEAGDNASNSVETSRHSESGQLRLKTPAEDGGSAGTGSGAGESGVETALVGSQESLNKVQRENEELRSRLNDMDGQVEDLQRVIDLQNARLERLQAQSGEATLVTDTDVVVVDEQGGVVAVDEVVDTEIITTDADGGVAVTEEVVEELAVAEEPKAEPVKPVVLPAQLPEDGSFIDELIEDPAYLGAAGGLALLALLLVVMRRRKKDEGDQIDGGFDPAETTPNPLVDELEQSELDDFDEFENLDVDQTDETHESEYAEQGDAQEEDFMLDEEFEPLSGDETLADENFISEYDEPLEQEVSEDAAGEADVYMAYGRYEQAVEILDTALAVRPDDEALHLKKMEVLANSGQREGFVAHYHLMAGLVGTGALAQAKDLLSGVSDGAQWSEDINAVSSSTELEQDLDLDVALGDDLELDDIEDFTEAVQSEDVVVDDSADLAELDSMLLDELEDTDQGNEAAVADEIELSLDGFDEELSLSLDEGDDDLSLALDDLDGEQAPESALPEGLDDLDIEMSEADIELISGLDDSELPNLDDEDLPELDDLSLMAELDSESEESAGDLADFDAADDFDLSEGLEMSDDLDLSEDLNLGDLDLTAFDETSAEQSTELDDLSVDEDLVVDLTDDDLELAGEGEEPAVSDDDEVATKLDLARAYIDMGDDDGARDILEEVVQEGDDSQRVEAEELLARIN</sequence>